<evidence type="ECO:0000313" key="3">
    <source>
        <dbReference type="Proteomes" id="UP000823388"/>
    </source>
</evidence>
<proteinExistence type="predicted"/>
<evidence type="ECO:0000313" key="2">
    <source>
        <dbReference type="EMBL" id="KAG2567901.1"/>
    </source>
</evidence>
<gene>
    <name evidence="2" type="ORF">PVAP13_7NG277200</name>
</gene>
<feature type="region of interest" description="Disordered" evidence="1">
    <location>
        <begin position="109"/>
        <end position="136"/>
    </location>
</feature>
<sequence length="238" mass="27506">MTTKELTKLALDGHNYPAWSSYMKIILSSRGLIQVLNEPEAGDPNITGKMRIGVLLLLRHYIHPDIKARYFELIHILTQTEKYDELLLKNHHKLPIGAKPLPEVHHNVHNTKKKRKFPKKKKYNAKNQDNDNSKPKFDKSKTYYKCGCYKHEAKYCRTPKHLVDLYLKSVGRERKSQGPIYEAHFNLQSDFSKEASCSKQVAKEPSNNETNNESGDLNENTENMVVEFTSNDVFGDMD</sequence>
<dbReference type="AlphaFoldDB" id="A0A8T0PZA8"/>
<dbReference type="PANTHER" id="PTHR33325:SF11">
    <property type="entry name" value="COLD SHOCK DOMAIN-CONTAINING PROTEIN 4-LIKE"/>
    <property type="match status" value="1"/>
</dbReference>
<name>A0A8T0PZA8_PANVG</name>
<dbReference type="PANTHER" id="PTHR33325">
    <property type="entry name" value="ZINC FINGER, CCHC-TYPE-RELATED"/>
    <property type="match status" value="1"/>
</dbReference>
<comment type="caution">
    <text evidence="2">The sequence shown here is derived from an EMBL/GenBank/DDBJ whole genome shotgun (WGS) entry which is preliminary data.</text>
</comment>
<organism evidence="2 3">
    <name type="scientific">Panicum virgatum</name>
    <name type="common">Blackwell switchgrass</name>
    <dbReference type="NCBI Taxonomy" id="38727"/>
    <lineage>
        <taxon>Eukaryota</taxon>
        <taxon>Viridiplantae</taxon>
        <taxon>Streptophyta</taxon>
        <taxon>Embryophyta</taxon>
        <taxon>Tracheophyta</taxon>
        <taxon>Spermatophyta</taxon>
        <taxon>Magnoliopsida</taxon>
        <taxon>Liliopsida</taxon>
        <taxon>Poales</taxon>
        <taxon>Poaceae</taxon>
        <taxon>PACMAD clade</taxon>
        <taxon>Panicoideae</taxon>
        <taxon>Panicodae</taxon>
        <taxon>Paniceae</taxon>
        <taxon>Panicinae</taxon>
        <taxon>Panicum</taxon>
        <taxon>Panicum sect. Hiantes</taxon>
    </lineage>
</organism>
<protein>
    <submittedName>
        <fullName evidence="2">Uncharacterized protein</fullName>
    </submittedName>
</protein>
<evidence type="ECO:0000256" key="1">
    <source>
        <dbReference type="SAM" id="MobiDB-lite"/>
    </source>
</evidence>
<dbReference type="Proteomes" id="UP000823388">
    <property type="component" value="Chromosome 7N"/>
</dbReference>
<feature type="compositionally biased region" description="Basic residues" evidence="1">
    <location>
        <begin position="109"/>
        <end position="124"/>
    </location>
</feature>
<dbReference type="EMBL" id="CM029050">
    <property type="protein sequence ID" value="KAG2567901.1"/>
    <property type="molecule type" value="Genomic_DNA"/>
</dbReference>
<keyword evidence="3" id="KW-1185">Reference proteome</keyword>
<feature type="region of interest" description="Disordered" evidence="1">
    <location>
        <begin position="196"/>
        <end position="222"/>
    </location>
</feature>
<reference evidence="2" key="1">
    <citation type="submission" date="2020-05" db="EMBL/GenBank/DDBJ databases">
        <title>WGS assembly of Panicum virgatum.</title>
        <authorList>
            <person name="Lovell J.T."/>
            <person name="Jenkins J."/>
            <person name="Shu S."/>
            <person name="Juenger T.E."/>
            <person name="Schmutz J."/>
        </authorList>
    </citation>
    <scope>NUCLEOTIDE SEQUENCE</scope>
    <source>
        <strain evidence="2">AP13</strain>
    </source>
</reference>
<accession>A0A8T0PZA8</accession>